<comment type="similarity">
    <text evidence="1 2">Belongs to the phD/YefM antitoxin family.</text>
</comment>
<dbReference type="InterPro" id="IPR036165">
    <property type="entry name" value="YefM-like_sf"/>
</dbReference>
<evidence type="ECO:0000256" key="2">
    <source>
        <dbReference type="RuleBase" id="RU362080"/>
    </source>
</evidence>
<reference evidence="3 4" key="1">
    <citation type="submission" date="2019-02" db="EMBL/GenBank/DDBJ databases">
        <title>Prokaryotic population dynamics and viral predation in marine succession experiment using metagenomics: the confinement effect.</title>
        <authorList>
            <person name="Haro-Moreno J.M."/>
            <person name="Rodriguez-Valera F."/>
            <person name="Lopez-Perez M."/>
        </authorList>
    </citation>
    <scope>NUCLEOTIDE SEQUENCE [LARGE SCALE GENOMIC DNA]</scope>
    <source>
        <strain evidence="3">MED-G157</strain>
    </source>
</reference>
<dbReference type="InterPro" id="IPR051405">
    <property type="entry name" value="phD/YefM_antitoxin"/>
</dbReference>
<organism evidence="3 4">
    <name type="scientific">OM182 bacterium</name>
    <dbReference type="NCBI Taxonomy" id="2510334"/>
    <lineage>
        <taxon>Bacteria</taxon>
        <taxon>Pseudomonadati</taxon>
        <taxon>Pseudomonadota</taxon>
        <taxon>Gammaproteobacteria</taxon>
        <taxon>OMG group</taxon>
        <taxon>OM182 clade</taxon>
    </lineage>
</organism>
<dbReference type="Gene3D" id="1.10.1220.170">
    <property type="match status" value="1"/>
</dbReference>
<name>A0A520S4H1_9GAMM</name>
<evidence type="ECO:0000313" key="3">
    <source>
        <dbReference type="EMBL" id="RZO77354.1"/>
    </source>
</evidence>
<dbReference type="SUPFAM" id="SSF143120">
    <property type="entry name" value="YefM-like"/>
    <property type="match status" value="1"/>
</dbReference>
<dbReference type="NCBIfam" id="TIGR01552">
    <property type="entry name" value="phd_fam"/>
    <property type="match status" value="1"/>
</dbReference>
<comment type="function">
    <text evidence="2">Antitoxin component of a type II toxin-antitoxin (TA) system.</text>
</comment>
<dbReference type="AlphaFoldDB" id="A0A520S4H1"/>
<gene>
    <name evidence="3" type="ORF">EVA68_01835</name>
</gene>
<dbReference type="PANTHER" id="PTHR33713:SF6">
    <property type="entry name" value="ANTITOXIN YEFM"/>
    <property type="match status" value="1"/>
</dbReference>
<evidence type="ECO:0000256" key="1">
    <source>
        <dbReference type="ARBA" id="ARBA00009981"/>
    </source>
</evidence>
<dbReference type="PANTHER" id="PTHR33713">
    <property type="entry name" value="ANTITOXIN YAFN-RELATED"/>
    <property type="match status" value="1"/>
</dbReference>
<accession>A0A520S4H1</accession>
<protein>
    <recommendedName>
        <fullName evidence="2">Antitoxin</fullName>
    </recommendedName>
</protein>
<evidence type="ECO:0000313" key="4">
    <source>
        <dbReference type="Proteomes" id="UP000316199"/>
    </source>
</evidence>
<dbReference type="Gene3D" id="3.40.1620.10">
    <property type="entry name" value="YefM-like domain"/>
    <property type="match status" value="1"/>
</dbReference>
<dbReference type="Proteomes" id="UP000316199">
    <property type="component" value="Unassembled WGS sequence"/>
</dbReference>
<comment type="caution">
    <text evidence="3">The sequence shown here is derived from an EMBL/GenBank/DDBJ whole genome shotgun (WGS) entry which is preliminary data.</text>
</comment>
<dbReference type="EMBL" id="SHAG01000003">
    <property type="protein sequence ID" value="RZO77354.1"/>
    <property type="molecule type" value="Genomic_DNA"/>
</dbReference>
<proteinExistence type="inferred from homology"/>
<dbReference type="Pfam" id="PF02604">
    <property type="entry name" value="PhdYeFM_antitox"/>
    <property type="match status" value="1"/>
</dbReference>
<dbReference type="InterPro" id="IPR006442">
    <property type="entry name" value="Antitoxin_Phd/YefM"/>
</dbReference>
<sequence length="84" mass="9644">MRIVTYSEARNNLKSVLDQVVVDKDFTIISRRDADDMAVLSLEQFNSLMETVNLLKVPFNANHLSEAVSQYQTQNVVERKLIDD</sequence>